<proteinExistence type="predicted"/>
<sequence length="216" mass="23955">QVAKIAAAYANSGKYKRMAAVYLAPDHNAVLTLHEGKDRSDLRPKWGIIDSLTRTHGCFADYIEALPSNGDIFGKMNGKGVFLLATRGAKRHLNELLSGNNLNMDGIDLLIEHQANFAMIPLTLEQVLESGQKDLKNAVAEVIADKMVTNIHVRGNCSVVCMQRIPYDLQRGALRPDNIQGYPVNRNLENLRHAKIILYDSIGAGMTRSSFLQRKK</sequence>
<comment type="caution">
    <text evidence="1">The sequence shown here is derived from an EMBL/GenBank/DDBJ whole genome shotgun (WGS) entry which is preliminary data.</text>
</comment>
<dbReference type="GO" id="GO:0016746">
    <property type="term" value="F:acyltransferase activity"/>
    <property type="evidence" value="ECO:0007669"/>
    <property type="project" value="InterPro"/>
</dbReference>
<dbReference type="Gene3D" id="3.40.47.10">
    <property type="match status" value="1"/>
</dbReference>
<accession>X1Q3H3</accession>
<name>X1Q3H3_9ZZZZ</name>
<evidence type="ECO:0000313" key="1">
    <source>
        <dbReference type="EMBL" id="GAI45625.1"/>
    </source>
</evidence>
<protein>
    <submittedName>
        <fullName evidence="1">Uncharacterized protein</fullName>
    </submittedName>
</protein>
<dbReference type="EMBL" id="BARV01025605">
    <property type="protein sequence ID" value="GAI45625.1"/>
    <property type="molecule type" value="Genomic_DNA"/>
</dbReference>
<gene>
    <name evidence="1" type="ORF">S06H3_41530</name>
</gene>
<feature type="non-terminal residue" evidence="1">
    <location>
        <position position="1"/>
    </location>
</feature>
<reference evidence="1" key="1">
    <citation type="journal article" date="2014" name="Front. Microbiol.">
        <title>High frequency of phylogenetically diverse reductive dehalogenase-homologous genes in deep subseafloor sedimentary metagenomes.</title>
        <authorList>
            <person name="Kawai M."/>
            <person name="Futagami T."/>
            <person name="Toyoda A."/>
            <person name="Takaki Y."/>
            <person name="Nishi S."/>
            <person name="Hori S."/>
            <person name="Arai W."/>
            <person name="Tsubouchi T."/>
            <person name="Morono Y."/>
            <person name="Uchiyama I."/>
            <person name="Ito T."/>
            <person name="Fujiyama A."/>
            <person name="Inagaki F."/>
            <person name="Takami H."/>
        </authorList>
    </citation>
    <scope>NUCLEOTIDE SEQUENCE</scope>
    <source>
        <strain evidence="1">Expedition CK06-06</strain>
    </source>
</reference>
<dbReference type="SUPFAM" id="SSF53901">
    <property type="entry name" value="Thiolase-like"/>
    <property type="match status" value="1"/>
</dbReference>
<organism evidence="1">
    <name type="scientific">marine sediment metagenome</name>
    <dbReference type="NCBI Taxonomy" id="412755"/>
    <lineage>
        <taxon>unclassified sequences</taxon>
        <taxon>metagenomes</taxon>
        <taxon>ecological metagenomes</taxon>
    </lineage>
</organism>
<dbReference type="AlphaFoldDB" id="X1Q3H3"/>
<dbReference type="InterPro" id="IPR016039">
    <property type="entry name" value="Thiolase-like"/>
</dbReference>